<protein>
    <submittedName>
        <fullName evidence="1">Uncharacterized protein</fullName>
    </submittedName>
</protein>
<proteinExistence type="predicted"/>
<gene>
    <name evidence="1" type="ORF">LCGC14_0734880</name>
</gene>
<name>A0A0F9TFS4_9ZZZZ</name>
<reference evidence="1" key="1">
    <citation type="journal article" date="2015" name="Nature">
        <title>Complex archaea that bridge the gap between prokaryotes and eukaryotes.</title>
        <authorList>
            <person name="Spang A."/>
            <person name="Saw J.H."/>
            <person name="Jorgensen S.L."/>
            <person name="Zaremba-Niedzwiedzka K."/>
            <person name="Martijn J."/>
            <person name="Lind A.E."/>
            <person name="van Eijk R."/>
            <person name="Schleper C."/>
            <person name="Guy L."/>
            <person name="Ettema T.J."/>
        </authorList>
    </citation>
    <scope>NUCLEOTIDE SEQUENCE</scope>
</reference>
<sequence>MAEHSPGPWVVVKNEETRLVFVGPEEGPRYPLFRDIGNGQDWANARLIEAAPDLLAALIETLPSLSYARKTNGSYAKALAAIAQARGE</sequence>
<dbReference type="AlphaFoldDB" id="A0A0F9TFS4"/>
<organism evidence="1">
    <name type="scientific">marine sediment metagenome</name>
    <dbReference type="NCBI Taxonomy" id="412755"/>
    <lineage>
        <taxon>unclassified sequences</taxon>
        <taxon>metagenomes</taxon>
        <taxon>ecological metagenomes</taxon>
    </lineage>
</organism>
<evidence type="ECO:0000313" key="1">
    <source>
        <dbReference type="EMBL" id="KKN40278.1"/>
    </source>
</evidence>
<accession>A0A0F9TFS4</accession>
<comment type="caution">
    <text evidence="1">The sequence shown here is derived from an EMBL/GenBank/DDBJ whole genome shotgun (WGS) entry which is preliminary data.</text>
</comment>
<dbReference type="EMBL" id="LAZR01001713">
    <property type="protein sequence ID" value="KKN40278.1"/>
    <property type="molecule type" value="Genomic_DNA"/>
</dbReference>